<dbReference type="SMART" id="SM00147">
    <property type="entry name" value="RasGEF"/>
    <property type="match status" value="1"/>
</dbReference>
<dbReference type="AlphaFoldDB" id="G3NEK1"/>
<dbReference type="eggNOG" id="ENOG502QSHW">
    <property type="taxonomic scope" value="Eukaryota"/>
</dbReference>
<accession>G3NEK1</accession>
<dbReference type="Gene3D" id="1.20.870.10">
    <property type="entry name" value="Son of sevenless (SoS) protein Chain: S domain 1"/>
    <property type="match status" value="1"/>
</dbReference>
<dbReference type="SMART" id="SM00750">
    <property type="entry name" value="KIND"/>
    <property type="match status" value="1"/>
</dbReference>
<dbReference type="GO" id="GO:0048814">
    <property type="term" value="P:regulation of dendrite morphogenesis"/>
    <property type="evidence" value="ECO:0007669"/>
    <property type="project" value="TreeGrafter"/>
</dbReference>
<feature type="region of interest" description="Disordered" evidence="4">
    <location>
        <begin position="553"/>
        <end position="573"/>
    </location>
</feature>
<dbReference type="GO" id="GO:0043025">
    <property type="term" value="C:neuronal cell body"/>
    <property type="evidence" value="ECO:0007669"/>
    <property type="project" value="TreeGrafter"/>
</dbReference>
<dbReference type="Pfam" id="PF00618">
    <property type="entry name" value="RasGEF_N"/>
    <property type="match status" value="1"/>
</dbReference>
<name>G3NEK1_GASAC</name>
<dbReference type="Proteomes" id="UP000007635">
    <property type="component" value="Chromosome VI"/>
</dbReference>
<evidence type="ECO:0000256" key="1">
    <source>
        <dbReference type="ARBA" id="ARBA00022658"/>
    </source>
</evidence>
<dbReference type="InterPro" id="IPR023578">
    <property type="entry name" value="Ras_GEF_dom_sf"/>
</dbReference>
<dbReference type="PANTHER" id="PTHR21560:SF0">
    <property type="entry name" value="KINASE NON-CATALYTIC C-LOBE DOMAIN-CONTAINING PROTEIN 1"/>
    <property type="match status" value="1"/>
</dbReference>
<dbReference type="InterPro" id="IPR001895">
    <property type="entry name" value="RASGEF_cat_dom"/>
</dbReference>
<evidence type="ECO:0000313" key="8">
    <source>
        <dbReference type="Ensembl" id="ENSGACP00000003752.3"/>
    </source>
</evidence>
<feature type="compositionally biased region" description="Acidic residues" evidence="4">
    <location>
        <begin position="932"/>
        <end position="948"/>
    </location>
</feature>
<feature type="region of interest" description="Disordered" evidence="4">
    <location>
        <begin position="674"/>
        <end position="755"/>
    </location>
</feature>
<dbReference type="InParanoid" id="G3NEK1"/>
<proteinExistence type="predicted"/>
<dbReference type="InterPro" id="IPR036964">
    <property type="entry name" value="RASGEF_cat_dom_sf"/>
</dbReference>
<evidence type="ECO:0000256" key="2">
    <source>
        <dbReference type="ARBA" id="ARBA00022737"/>
    </source>
</evidence>
<dbReference type="SUPFAM" id="SSF48366">
    <property type="entry name" value="Ras GEF"/>
    <property type="match status" value="1"/>
</dbReference>
<dbReference type="GO" id="GO:0005085">
    <property type="term" value="F:guanyl-nucleotide exchange factor activity"/>
    <property type="evidence" value="ECO:0007669"/>
    <property type="project" value="UniProtKB-KW"/>
</dbReference>
<dbReference type="GO" id="GO:0032045">
    <property type="term" value="C:guanyl-nucleotide exchange factor complex"/>
    <property type="evidence" value="ECO:0007669"/>
    <property type="project" value="TreeGrafter"/>
</dbReference>
<reference evidence="8" key="2">
    <citation type="submission" date="2025-08" db="UniProtKB">
        <authorList>
            <consortium name="Ensembl"/>
        </authorList>
    </citation>
    <scope>IDENTIFICATION</scope>
</reference>
<dbReference type="GO" id="GO:0007264">
    <property type="term" value="P:small GTPase-mediated signal transduction"/>
    <property type="evidence" value="ECO:0007669"/>
    <property type="project" value="InterPro"/>
</dbReference>
<feature type="domain" description="Ras-GEF" evidence="5">
    <location>
        <begin position="1326"/>
        <end position="1578"/>
    </location>
</feature>
<feature type="domain" description="N-terminal Ras-GEF" evidence="6">
    <location>
        <begin position="1115"/>
        <end position="1240"/>
    </location>
</feature>
<reference evidence="8 9" key="1">
    <citation type="journal article" date="2021" name="G3 (Bethesda)">
        <title>Improved contiguity of the threespine stickleback genome using long-read sequencing.</title>
        <authorList>
            <person name="Nath S."/>
            <person name="Shaw D.E."/>
            <person name="White M.A."/>
        </authorList>
    </citation>
    <scope>NUCLEOTIDE SEQUENCE [LARGE SCALE GENOMIC DNA]</scope>
    <source>
        <strain evidence="8 9">Lake Benthic</strain>
    </source>
</reference>
<feature type="compositionally biased region" description="Polar residues" evidence="4">
    <location>
        <begin position="477"/>
        <end position="486"/>
    </location>
</feature>
<dbReference type="InterPro" id="IPR011019">
    <property type="entry name" value="KIND_dom"/>
</dbReference>
<evidence type="ECO:0000313" key="9">
    <source>
        <dbReference type="Proteomes" id="UP000007635"/>
    </source>
</evidence>
<evidence type="ECO:0000256" key="4">
    <source>
        <dbReference type="SAM" id="MobiDB-lite"/>
    </source>
</evidence>
<gene>
    <name evidence="8" type="primary">KNDC1</name>
</gene>
<dbReference type="Gene3D" id="1.10.840.10">
    <property type="entry name" value="Ras guanine-nucleotide exchange factors catalytic domain"/>
    <property type="match status" value="1"/>
</dbReference>
<dbReference type="Gene3D" id="1.10.510.10">
    <property type="entry name" value="Transferase(Phosphotransferase) domain 1"/>
    <property type="match status" value="1"/>
</dbReference>
<feature type="region of interest" description="Disordered" evidence="4">
    <location>
        <begin position="140"/>
        <end position="181"/>
    </location>
</feature>
<feature type="domain" description="KIND" evidence="7">
    <location>
        <begin position="304"/>
        <end position="468"/>
    </location>
</feature>
<feature type="domain" description="KIND" evidence="7">
    <location>
        <begin position="1"/>
        <end position="68"/>
    </location>
</feature>
<dbReference type="GO" id="GO:0030425">
    <property type="term" value="C:dendrite"/>
    <property type="evidence" value="ECO:0007669"/>
    <property type="project" value="TreeGrafter"/>
</dbReference>
<feature type="region of interest" description="Disordered" evidence="4">
    <location>
        <begin position="903"/>
        <end position="968"/>
    </location>
</feature>
<dbReference type="GeneTree" id="ENSGT00390000011408"/>
<dbReference type="Pfam" id="PF00617">
    <property type="entry name" value="RasGEF"/>
    <property type="match status" value="1"/>
</dbReference>
<dbReference type="Ensembl" id="ENSGACT00000003765.3">
    <property type="protein sequence ID" value="ENSGACP00000003752.3"/>
    <property type="gene ID" value="ENSGACG00000002854.3"/>
</dbReference>
<dbReference type="Bgee" id="ENSGACG00000002854">
    <property type="expression patterns" value="Expressed in telencephalon and 1 other cell type or tissue"/>
</dbReference>
<organism evidence="8 9">
    <name type="scientific">Gasterosteus aculeatus aculeatus</name>
    <name type="common">three-spined stickleback</name>
    <dbReference type="NCBI Taxonomy" id="481459"/>
    <lineage>
        <taxon>Eukaryota</taxon>
        <taxon>Metazoa</taxon>
        <taxon>Chordata</taxon>
        <taxon>Craniata</taxon>
        <taxon>Vertebrata</taxon>
        <taxon>Euteleostomi</taxon>
        <taxon>Actinopterygii</taxon>
        <taxon>Neopterygii</taxon>
        <taxon>Teleostei</taxon>
        <taxon>Neoteleostei</taxon>
        <taxon>Acanthomorphata</taxon>
        <taxon>Eupercaria</taxon>
        <taxon>Perciformes</taxon>
        <taxon>Cottioidei</taxon>
        <taxon>Gasterosteales</taxon>
        <taxon>Gasterosteidae</taxon>
        <taxon>Gasterosteus</taxon>
    </lineage>
</organism>
<keyword evidence="1 3" id="KW-0344">Guanine-nucleotide releasing factor</keyword>
<dbReference type="CDD" id="cd06224">
    <property type="entry name" value="REM"/>
    <property type="match status" value="1"/>
</dbReference>
<evidence type="ECO:0000259" key="5">
    <source>
        <dbReference type="PROSITE" id="PS50009"/>
    </source>
</evidence>
<dbReference type="PROSITE" id="PS51377">
    <property type="entry name" value="KIND"/>
    <property type="match status" value="2"/>
</dbReference>
<dbReference type="InterPro" id="IPR029899">
    <property type="entry name" value="KNDC1"/>
</dbReference>
<keyword evidence="2" id="KW-0677">Repeat</keyword>
<feature type="compositionally biased region" description="Polar residues" evidence="4">
    <location>
        <begin position="726"/>
        <end position="737"/>
    </location>
</feature>
<dbReference type="PROSITE" id="PS50009">
    <property type="entry name" value="RASGEF_CAT"/>
    <property type="match status" value="1"/>
</dbReference>
<feature type="region of interest" description="Disordered" evidence="4">
    <location>
        <begin position="465"/>
        <end position="492"/>
    </location>
</feature>
<evidence type="ECO:0000256" key="3">
    <source>
        <dbReference type="PROSITE-ProRule" id="PRU00168"/>
    </source>
</evidence>
<protein>
    <submittedName>
        <fullName evidence="8">Kinase non-catalytic C-lobe domain containing 1</fullName>
    </submittedName>
</protein>
<feature type="compositionally biased region" description="Low complexity" evidence="4">
    <location>
        <begin position="150"/>
        <end position="168"/>
    </location>
</feature>
<dbReference type="PROSITE" id="PS50212">
    <property type="entry name" value="RASGEF_NTER"/>
    <property type="match status" value="1"/>
</dbReference>
<keyword evidence="9" id="KW-1185">Reference proteome</keyword>
<evidence type="ECO:0000259" key="7">
    <source>
        <dbReference type="PROSITE" id="PS51377"/>
    </source>
</evidence>
<reference evidence="8" key="3">
    <citation type="submission" date="2025-09" db="UniProtKB">
        <authorList>
            <consortium name="Ensembl"/>
        </authorList>
    </citation>
    <scope>IDENTIFICATION</scope>
</reference>
<sequence>MEKLLQQMMEEKPEDRPLLEDLLTLAEARLSPTSPAAVCRKLSSVGRRVLSIESVSTFQDGREGSWEARWQHPEPRRLLKRPCWDDNGEDPCAGCSVRENGLSRQQVCGGWDSSLWADDMDAAEGDGVIFADELDCRSHNSSPVRRRAQQRPNRVRGALNRSCSVPDSNNPPCPSPSAHGDISVPVSDLTEIGTHGQRGCTSAWSNALQRLNRGRSCEPDPHSGAEDCGNQVSPAREVAAETLSSGDTKVKGYLESKDCTHDLPFFRTPCREMEMEEDQSLYVPNNYMTKSMLCLNEESQDEWISLRELLTLCGRRLTVDELWALCYTCLSSLQTYTDFPAYLCLDTLHVGCDGEVLFLKPKNIGSRDAFYLAPEYQEHGIVTEKVCVYAVAAILWAAAKFSLSPNQKLAVPRKLKRLLMEMAKRTAIERPTIAAAKKSCRDYLSRRGTNAEAVWNNLISRVHPPASKSTDADGLSATDTQQSSWAESAGDTGFVPMATESRLAPVPGPVPHSFPEAFTSAATHFTPIILTNEWSSEEGGSRHIGAVIERTKSSEDTQAKGLDPLPPFRSDSPEPDLHAQELPVRHTVITTTSVDNLPVNSTSTLPNMSFLEVSLPPPSPSELGTRGIFNNYLFRQDPTTGRLCLVPVQVRPPESLLGLDMNLSLVPRPLRGQIAGPESVDGPFIKRLHAPGRPGPRDCGPPSSHFNGGSVLPDGALDRGVPRACSGQTNPGTQDSESIPPEVHPAKLLGGDRSLDGHLADEHEDIGLGKCIFSLKDFQYPAFASVVKEKFGDLYWEDDLLAVLHCLVSCSPSPLGSNEEAPSKAVNRAALPPPLVAAARRAGREVIRLHLDGNAHASGPAAVGCEALPCHGGEEAPLKDLHLRAGESLRCIFQGMSAGSSEAVAMEGGGRESAGGSDKSPSEVEFPSGKGEDEEMSPDRSEEMEDSESLVSERLVSPGSRAEGPPAFSSGPTWASAFFGEECFGPEVIQYAVNLGQHTGSPGLDVKTQELQQQLMIETRNLKKTQNFFQKLIQQERKNKGENKQMLSKLKSQLEELRSKVVFLDCVKKYLEVLSVDEWGVDVSLLPALAVCGRGSLDLQSSEDSSVLSFGTSKGKRALQAGSPLGLMAYLYARNAAVDGFIQQFLYTYRFLCTPKQLLQFIMDKFIGAARQGPDMSGDAVKIFHRSLDLLQLWITDCKQVDFMPMSDLVDTLERFLNTEVIPLDSRGEALLAALHSPAHRTLIRGNQVSFEEDDFSMCLHSSTDDLGRKWRFSRAVEPSASLPKDKAFSIAAALPVPCRGSLADDPPAAFLQSEERLPFSRNEKGAQHVTQQLTLLQQEMFKGCHPVHFLNSRIQGVGGKVSSPNKNVSLHIPPAEGSRLLECEEAPSDSRLQQLLTYADGVANWISAEVVSCDSVKTQVALLTKYLWVGKHCYEARNFATAMQVLGGLDNVIVRQLPAWKHLSSKVCEILEELRAVQVFLKSDDLCLMGGEHARRRPTLPSAHILAMHVQQLEIGAFTLTTGAYKWTKLRSIAKVVSQVHAFQEAVYPYSPDPELQAYLRRRIARLATSDIHLLAAENDSNFHQSSERQTRRIQDQLRRVKATFQ</sequence>
<dbReference type="InterPro" id="IPR000651">
    <property type="entry name" value="Ras-like_Gua-exchang_fac_N"/>
</dbReference>
<evidence type="ECO:0000259" key="6">
    <source>
        <dbReference type="PROSITE" id="PS50212"/>
    </source>
</evidence>
<dbReference type="PANTHER" id="PTHR21560">
    <property type="entry name" value="VERY KIND PROTEIN"/>
    <property type="match status" value="1"/>
</dbReference>